<feature type="domain" description="SAM" evidence="2">
    <location>
        <begin position="233"/>
        <end position="296"/>
    </location>
</feature>
<feature type="non-terminal residue" evidence="3">
    <location>
        <position position="1"/>
    </location>
</feature>
<reference evidence="3" key="1">
    <citation type="submission" date="2023-10" db="EMBL/GenBank/DDBJ databases">
        <title>Genome assembly of Pristionchus species.</title>
        <authorList>
            <person name="Yoshida K."/>
            <person name="Sommer R.J."/>
        </authorList>
    </citation>
    <scope>NUCLEOTIDE SEQUENCE</scope>
    <source>
        <strain evidence="3">RS0144</strain>
    </source>
</reference>
<dbReference type="InterPro" id="IPR001660">
    <property type="entry name" value="SAM"/>
</dbReference>
<feature type="compositionally biased region" description="Basic and acidic residues" evidence="1">
    <location>
        <begin position="200"/>
        <end position="214"/>
    </location>
</feature>
<dbReference type="PROSITE" id="PS50105">
    <property type="entry name" value="SAM_DOMAIN"/>
    <property type="match status" value="1"/>
</dbReference>
<feature type="compositionally biased region" description="Polar residues" evidence="1">
    <location>
        <begin position="122"/>
        <end position="132"/>
    </location>
</feature>
<name>A0AAV5T6H8_9BILA</name>
<feature type="compositionally biased region" description="Low complexity" evidence="1">
    <location>
        <begin position="160"/>
        <end position="179"/>
    </location>
</feature>
<feature type="region of interest" description="Disordered" evidence="1">
    <location>
        <begin position="16"/>
        <end position="61"/>
    </location>
</feature>
<proteinExistence type="predicted"/>
<dbReference type="SUPFAM" id="SSF47769">
    <property type="entry name" value="SAM/Pointed domain"/>
    <property type="match status" value="1"/>
</dbReference>
<evidence type="ECO:0000313" key="3">
    <source>
        <dbReference type="EMBL" id="GMS88438.1"/>
    </source>
</evidence>
<protein>
    <recommendedName>
        <fullName evidence="2">SAM domain-containing protein</fullName>
    </recommendedName>
</protein>
<gene>
    <name evidence="3" type="ORF">PENTCL1PPCAC_10613</name>
</gene>
<organism evidence="3 4">
    <name type="scientific">Pristionchus entomophagus</name>
    <dbReference type="NCBI Taxonomy" id="358040"/>
    <lineage>
        <taxon>Eukaryota</taxon>
        <taxon>Metazoa</taxon>
        <taxon>Ecdysozoa</taxon>
        <taxon>Nematoda</taxon>
        <taxon>Chromadorea</taxon>
        <taxon>Rhabditida</taxon>
        <taxon>Rhabditina</taxon>
        <taxon>Diplogasteromorpha</taxon>
        <taxon>Diplogasteroidea</taxon>
        <taxon>Neodiplogasteridae</taxon>
        <taxon>Pristionchus</taxon>
    </lineage>
</organism>
<dbReference type="InterPro" id="IPR013761">
    <property type="entry name" value="SAM/pointed_sf"/>
</dbReference>
<feature type="region of interest" description="Disordered" evidence="1">
    <location>
        <begin position="73"/>
        <end position="223"/>
    </location>
</feature>
<dbReference type="Proteomes" id="UP001432027">
    <property type="component" value="Unassembled WGS sequence"/>
</dbReference>
<dbReference type="CDD" id="cd09487">
    <property type="entry name" value="SAM_superfamily"/>
    <property type="match status" value="1"/>
</dbReference>
<dbReference type="AlphaFoldDB" id="A0AAV5T6H8"/>
<dbReference type="EMBL" id="BTSX01000003">
    <property type="protein sequence ID" value="GMS88438.1"/>
    <property type="molecule type" value="Genomic_DNA"/>
</dbReference>
<feature type="compositionally biased region" description="Low complexity" evidence="1">
    <location>
        <begin position="408"/>
        <end position="418"/>
    </location>
</feature>
<accession>A0AAV5T6H8</accession>
<evidence type="ECO:0000256" key="1">
    <source>
        <dbReference type="SAM" id="MobiDB-lite"/>
    </source>
</evidence>
<dbReference type="Pfam" id="PF07647">
    <property type="entry name" value="SAM_2"/>
    <property type="match status" value="1"/>
</dbReference>
<comment type="caution">
    <text evidence="3">The sequence shown here is derived from an EMBL/GenBank/DDBJ whole genome shotgun (WGS) entry which is preliminary data.</text>
</comment>
<evidence type="ECO:0000313" key="4">
    <source>
        <dbReference type="Proteomes" id="UP001432027"/>
    </source>
</evidence>
<keyword evidence="4" id="KW-1185">Reference proteome</keyword>
<feature type="region of interest" description="Disordered" evidence="1">
    <location>
        <begin position="405"/>
        <end position="427"/>
    </location>
</feature>
<feature type="compositionally biased region" description="Basic residues" evidence="1">
    <location>
        <begin position="107"/>
        <end position="117"/>
    </location>
</feature>
<feature type="compositionally biased region" description="Polar residues" evidence="1">
    <location>
        <begin position="32"/>
        <end position="44"/>
    </location>
</feature>
<sequence>AHPNWQSRAASMAIVRPYEPPPDYPLDDRPSVYNNPIHSTQAYSNPAYRNPRLYSSPSTHSYDMIRTRQYPEIAGLSTQDRTPSLRSFSSRGPEPGNPEPGNNNRMPPHHQHQRHHQPQIQWSSSSTTSFHNTPFCPSRLNPNLRQAPSRAETERSSQVSGRLSSGDSLSPSPSLLLRSAVHSPLNSTQSNHYRKTLRKSCPELHDDSTREEERRRRRMKKKEERERKDLMKWRLDDVILWLQEIGEEEGASLLIGYEIRGEDVARWDEETLARFGIDDVATRRKILTERDKLVKKRRKERTSLFDIITKAAGDQVVVVETSLTVRDLIVSRNAASRCLTVQKVAGSNLPLEEDDCLLEINSIPGEQFTSPLMLTKLISDSGGRPIRFVVLRRARLCVHPEEEITRDSSSGVSSSSPIHHSHEKLYS</sequence>
<evidence type="ECO:0000259" key="2">
    <source>
        <dbReference type="PROSITE" id="PS50105"/>
    </source>
</evidence>
<feature type="compositionally biased region" description="Polar residues" evidence="1">
    <location>
        <begin position="76"/>
        <end position="90"/>
    </location>
</feature>
<dbReference type="SMART" id="SM00454">
    <property type="entry name" value="SAM"/>
    <property type="match status" value="1"/>
</dbReference>
<dbReference type="Gene3D" id="1.10.150.50">
    <property type="entry name" value="Transcription Factor, Ets-1"/>
    <property type="match status" value="1"/>
</dbReference>